<proteinExistence type="predicted"/>
<dbReference type="Pfam" id="PF12760">
    <property type="entry name" value="Zn_ribbon_IS1595"/>
    <property type="match status" value="1"/>
</dbReference>
<gene>
    <name evidence="3" type="ORF">RFI_19016</name>
</gene>
<evidence type="ECO:0000256" key="1">
    <source>
        <dbReference type="SAM" id="MobiDB-lite"/>
    </source>
</evidence>
<reference evidence="3 4" key="1">
    <citation type="journal article" date="2013" name="Curr. Biol.">
        <title>The Genome of the Foraminiferan Reticulomyxa filosa.</title>
        <authorList>
            <person name="Glockner G."/>
            <person name="Hulsmann N."/>
            <person name="Schleicher M."/>
            <person name="Noegel A.A."/>
            <person name="Eichinger L."/>
            <person name="Gallinger C."/>
            <person name="Pawlowski J."/>
            <person name="Sierra R."/>
            <person name="Euteneuer U."/>
            <person name="Pillet L."/>
            <person name="Moustafa A."/>
            <person name="Platzer M."/>
            <person name="Groth M."/>
            <person name="Szafranski K."/>
            <person name="Schliwa M."/>
        </authorList>
    </citation>
    <scope>NUCLEOTIDE SEQUENCE [LARGE SCALE GENOMIC DNA]</scope>
</reference>
<dbReference type="EMBL" id="ASPP01015220">
    <property type="protein sequence ID" value="ETO18265.1"/>
    <property type="molecule type" value="Genomic_DNA"/>
</dbReference>
<dbReference type="NCBIfam" id="NF033547">
    <property type="entry name" value="transpos_IS1595"/>
    <property type="match status" value="1"/>
</dbReference>
<sequence length="295" mass="34268">MNIITIFKQFPDQESCIKYLEQKRWNNKPICPYCQSDNTNPLKSENRFRHHCNGCRKSFSVTIGTIFHDSRLPLQKWFLAIALILNAKKGISSRQMARDLDLPVKTAWSINHRIRKAMMQDTGLLSGIIEMDETYVGDKPRKEAKKKDKDGNDDDKGNTRGRATKKECVVGMIERGGKVKAETVKKIDSFKLCELVRKNADRNSSTLMTDEFRGYNLMRYLLNHLKINYQEAFAVGEIHTNTIENFWAILKRGMIGQFHKVSKKYLNAYIDEFCWRFNERKNGNAFDKLVGNILK</sequence>
<dbReference type="PANTHER" id="PTHR47163:SF2">
    <property type="entry name" value="SI:DKEY-17M8.2"/>
    <property type="match status" value="1"/>
</dbReference>
<protein>
    <submittedName>
        <fullName evidence="3">ISXo5 transposase</fullName>
    </submittedName>
</protein>
<dbReference type="AlphaFoldDB" id="X6MYX6"/>
<organism evidence="3 4">
    <name type="scientific">Reticulomyxa filosa</name>
    <dbReference type="NCBI Taxonomy" id="46433"/>
    <lineage>
        <taxon>Eukaryota</taxon>
        <taxon>Sar</taxon>
        <taxon>Rhizaria</taxon>
        <taxon>Retaria</taxon>
        <taxon>Foraminifera</taxon>
        <taxon>Monothalamids</taxon>
        <taxon>Reticulomyxidae</taxon>
        <taxon>Reticulomyxa</taxon>
    </lineage>
</organism>
<evidence type="ECO:0000313" key="4">
    <source>
        <dbReference type="Proteomes" id="UP000023152"/>
    </source>
</evidence>
<dbReference type="InterPro" id="IPR024442">
    <property type="entry name" value="Transposase_Zn_ribbon"/>
</dbReference>
<dbReference type="InterPro" id="IPR053164">
    <property type="entry name" value="IS1016-like_transposase"/>
</dbReference>
<accession>X6MYX6</accession>
<keyword evidence="4" id="KW-1185">Reference proteome</keyword>
<dbReference type="PANTHER" id="PTHR47163">
    <property type="entry name" value="DDE_TNP_IS1595 DOMAIN-CONTAINING PROTEIN"/>
    <property type="match status" value="1"/>
</dbReference>
<dbReference type="Proteomes" id="UP000023152">
    <property type="component" value="Unassembled WGS sequence"/>
</dbReference>
<feature type="domain" description="ISXO2-like transposase" evidence="2">
    <location>
        <begin position="124"/>
        <end position="278"/>
    </location>
</feature>
<feature type="region of interest" description="Disordered" evidence="1">
    <location>
        <begin position="139"/>
        <end position="161"/>
    </location>
</feature>
<dbReference type="OrthoDB" id="2414648at2759"/>
<feature type="non-terminal residue" evidence="3">
    <location>
        <position position="295"/>
    </location>
</feature>
<evidence type="ECO:0000313" key="3">
    <source>
        <dbReference type="EMBL" id="ETO18265.1"/>
    </source>
</evidence>
<evidence type="ECO:0000259" key="2">
    <source>
        <dbReference type="SMART" id="SM01126"/>
    </source>
</evidence>
<dbReference type="SMART" id="SM01126">
    <property type="entry name" value="DDE_Tnp_IS1595"/>
    <property type="match status" value="1"/>
</dbReference>
<name>X6MYX6_RETFI</name>
<comment type="caution">
    <text evidence="3">The sequence shown here is derived from an EMBL/GenBank/DDBJ whole genome shotgun (WGS) entry which is preliminary data.</text>
</comment>
<dbReference type="Pfam" id="PF12762">
    <property type="entry name" value="DDE_Tnp_IS1595"/>
    <property type="match status" value="1"/>
</dbReference>
<dbReference type="InterPro" id="IPR024445">
    <property type="entry name" value="Tnp_ISXO2-like"/>
</dbReference>